<feature type="non-terminal residue" evidence="1">
    <location>
        <position position="1"/>
    </location>
</feature>
<accession>A0A3M7SM76</accession>
<protein>
    <submittedName>
        <fullName evidence="1">Uncharacterized protein</fullName>
    </submittedName>
</protein>
<dbReference type="AlphaFoldDB" id="A0A3M7SM76"/>
<evidence type="ECO:0000313" key="2">
    <source>
        <dbReference type="Proteomes" id="UP000276133"/>
    </source>
</evidence>
<reference evidence="1 2" key="1">
    <citation type="journal article" date="2018" name="Sci. Rep.">
        <title>Genomic signatures of local adaptation to the degree of environmental predictability in rotifers.</title>
        <authorList>
            <person name="Franch-Gras L."/>
            <person name="Hahn C."/>
            <person name="Garcia-Roger E.M."/>
            <person name="Carmona M.J."/>
            <person name="Serra M."/>
            <person name="Gomez A."/>
        </authorList>
    </citation>
    <scope>NUCLEOTIDE SEQUENCE [LARGE SCALE GENOMIC DNA]</scope>
    <source>
        <strain evidence="1">HYR1</strain>
    </source>
</reference>
<gene>
    <name evidence="1" type="ORF">BpHYR1_007429</name>
</gene>
<comment type="caution">
    <text evidence="1">The sequence shown here is derived from an EMBL/GenBank/DDBJ whole genome shotgun (WGS) entry which is preliminary data.</text>
</comment>
<dbReference type="EMBL" id="REGN01001120">
    <property type="protein sequence ID" value="RNA36822.1"/>
    <property type="molecule type" value="Genomic_DNA"/>
</dbReference>
<evidence type="ECO:0000313" key="1">
    <source>
        <dbReference type="EMBL" id="RNA36822.1"/>
    </source>
</evidence>
<sequence length="82" mass="9257">LHILPEIINNKIYFCVVVVVVENTATQNGLSFYNLLQNLKIIFKNQIALVPVESSDAAKLTAKKALSKQSNQRLFDQEICDH</sequence>
<proteinExistence type="predicted"/>
<name>A0A3M7SM76_BRAPC</name>
<dbReference type="Proteomes" id="UP000276133">
    <property type="component" value="Unassembled WGS sequence"/>
</dbReference>
<keyword evidence="2" id="KW-1185">Reference proteome</keyword>
<organism evidence="1 2">
    <name type="scientific">Brachionus plicatilis</name>
    <name type="common">Marine rotifer</name>
    <name type="synonym">Brachionus muelleri</name>
    <dbReference type="NCBI Taxonomy" id="10195"/>
    <lineage>
        <taxon>Eukaryota</taxon>
        <taxon>Metazoa</taxon>
        <taxon>Spiralia</taxon>
        <taxon>Gnathifera</taxon>
        <taxon>Rotifera</taxon>
        <taxon>Eurotatoria</taxon>
        <taxon>Monogononta</taxon>
        <taxon>Pseudotrocha</taxon>
        <taxon>Ploima</taxon>
        <taxon>Brachionidae</taxon>
        <taxon>Brachionus</taxon>
    </lineage>
</organism>